<name>A0A328YQ75_9FLAO</name>
<dbReference type="Pfam" id="PF14240">
    <property type="entry name" value="YHYH"/>
    <property type="match status" value="1"/>
</dbReference>
<gene>
    <name evidence="6" type="ORF">CLV55_101204</name>
</gene>
<comment type="caution">
    <text evidence="6">The sequence shown here is derived from an EMBL/GenBank/DDBJ whole genome shotgun (WGS) entry which is preliminary data.</text>
</comment>
<organism evidence="6 7">
    <name type="scientific">Flavobacterium aciduliphilum</name>
    <dbReference type="NCBI Taxonomy" id="1101402"/>
    <lineage>
        <taxon>Bacteria</taxon>
        <taxon>Pseudomonadati</taxon>
        <taxon>Bacteroidota</taxon>
        <taxon>Flavobacteriia</taxon>
        <taxon>Flavobacteriales</taxon>
        <taxon>Flavobacteriaceae</taxon>
        <taxon>Flavobacterium</taxon>
    </lineage>
</organism>
<keyword evidence="7" id="KW-1185">Reference proteome</keyword>
<feature type="signal peptide" evidence="3">
    <location>
        <begin position="1"/>
        <end position="19"/>
    </location>
</feature>
<dbReference type="InterPro" id="IPR026444">
    <property type="entry name" value="Secre_tail"/>
</dbReference>
<feature type="domain" description="YHYH" evidence="4">
    <location>
        <begin position="216"/>
        <end position="315"/>
    </location>
</feature>
<feature type="transmembrane region" description="Helical" evidence="2">
    <location>
        <begin position="131"/>
        <end position="148"/>
    </location>
</feature>
<evidence type="ECO:0000256" key="1">
    <source>
        <dbReference type="ARBA" id="ARBA00022729"/>
    </source>
</evidence>
<keyword evidence="2" id="KW-1133">Transmembrane helix</keyword>
<protein>
    <submittedName>
        <fullName evidence="6">Putative secreted protein (Por secretion system target)</fullName>
    </submittedName>
</protein>
<dbReference type="Pfam" id="PF18962">
    <property type="entry name" value="Por_Secre_tail"/>
    <property type="match status" value="1"/>
</dbReference>
<evidence type="ECO:0000313" key="6">
    <source>
        <dbReference type="EMBL" id="RAR75504.1"/>
    </source>
</evidence>
<feature type="domain" description="Secretion system C-terminal sorting" evidence="5">
    <location>
        <begin position="461"/>
        <end position="533"/>
    </location>
</feature>
<evidence type="ECO:0000259" key="5">
    <source>
        <dbReference type="Pfam" id="PF18962"/>
    </source>
</evidence>
<reference evidence="6 7" key="1">
    <citation type="submission" date="2018-06" db="EMBL/GenBank/DDBJ databases">
        <title>Genomic Encyclopedia of Archaeal and Bacterial Type Strains, Phase II (KMG-II): from individual species to whole genera.</title>
        <authorList>
            <person name="Goeker M."/>
        </authorList>
    </citation>
    <scope>NUCLEOTIDE SEQUENCE [LARGE SCALE GENOMIC DNA]</scope>
    <source>
        <strain evidence="6 7">DSM 25663</strain>
    </source>
</reference>
<accession>A0A328YQ75</accession>
<dbReference type="InterPro" id="IPR025924">
    <property type="entry name" value="YHYH_dom"/>
</dbReference>
<dbReference type="AlphaFoldDB" id="A0A328YQ75"/>
<dbReference type="EMBL" id="QLSZ01000001">
    <property type="protein sequence ID" value="RAR75504.1"/>
    <property type="molecule type" value="Genomic_DNA"/>
</dbReference>
<dbReference type="RefSeq" id="WP_112111876.1">
    <property type="nucleotide sequence ID" value="NZ_QLSZ01000001.1"/>
</dbReference>
<keyword evidence="1 3" id="KW-0732">Signal</keyword>
<dbReference type="Gene3D" id="2.30.30.700">
    <property type="entry name" value="SLA1 homology domain 1"/>
    <property type="match status" value="1"/>
</dbReference>
<feature type="chain" id="PRO_5016274971" evidence="3">
    <location>
        <begin position="20"/>
        <end position="534"/>
    </location>
</feature>
<sequence length="534" mass="59503">MMKKIILCFVCLFNLIAHAHILNYDHQILKQWNFTKDQRMVEASFSMMKNGKVYLEDAQNHSICIPFKNLCKKDQTYVLKRVAQIQALNTPRVSRLQENQSNVIKLFMILLILVVLTIGTYKKVSAAKAKYFYPIFGLGALFSLYSFSKKMNTITDPAFVNAAFTPFIPNVATSWDNTYFYVESKGIPNHTMMVGISNHGWQQQVPIPQCYIGTNHWSIPLNPVVASTPIAIDNVHFTRGAIAIAANGVPIFNYHTNTGVDSYLDGQLDNYGGHCGRGDDYHYHIAPLHLYSLGQTTTNLPCAFSLDGYAVYGSVEPDGSPMATLDTNHGHYGTNGIYHYHGTMTAPYMIGNFVGQVTEDATYQLIPQAAAHPVRNENWTPLSGALITSCTPNTPNTGYTVSYTLNGTPGYATQFGWNGSTYTFNYITPSGTTTTNYNGFTQCTVPVLTNDVFVLDQQISVYPNPAHDTIFIAYQDKDMAQNVQTISIYNIKGALVYKSLSAKTELEVRSLASGTYFIKFQFSDVEVTKKIIVR</sequence>
<proteinExistence type="predicted"/>
<evidence type="ECO:0000256" key="2">
    <source>
        <dbReference type="SAM" id="Phobius"/>
    </source>
</evidence>
<evidence type="ECO:0000259" key="4">
    <source>
        <dbReference type="Pfam" id="PF14240"/>
    </source>
</evidence>
<keyword evidence="2" id="KW-0812">Transmembrane</keyword>
<dbReference type="NCBIfam" id="TIGR04183">
    <property type="entry name" value="Por_Secre_tail"/>
    <property type="match status" value="1"/>
</dbReference>
<keyword evidence="2" id="KW-0472">Membrane</keyword>
<evidence type="ECO:0000256" key="3">
    <source>
        <dbReference type="SAM" id="SignalP"/>
    </source>
</evidence>
<dbReference type="Proteomes" id="UP000248840">
    <property type="component" value="Unassembled WGS sequence"/>
</dbReference>
<dbReference type="OrthoDB" id="665834at2"/>
<evidence type="ECO:0000313" key="7">
    <source>
        <dbReference type="Proteomes" id="UP000248840"/>
    </source>
</evidence>
<feature type="transmembrane region" description="Helical" evidence="2">
    <location>
        <begin position="102"/>
        <end position="119"/>
    </location>
</feature>